<evidence type="ECO:0000313" key="2">
    <source>
        <dbReference type="EMBL" id="GGL50589.1"/>
    </source>
</evidence>
<comment type="caution">
    <text evidence="2">The sequence shown here is derived from an EMBL/GenBank/DDBJ whole genome shotgun (WGS) entry which is preliminary data.</text>
</comment>
<dbReference type="Proteomes" id="UP000607197">
    <property type="component" value="Unassembled WGS sequence"/>
</dbReference>
<reference evidence="2" key="2">
    <citation type="submission" date="2020-09" db="EMBL/GenBank/DDBJ databases">
        <authorList>
            <person name="Sun Q."/>
            <person name="Ohkuma M."/>
        </authorList>
    </citation>
    <scope>NUCLEOTIDE SEQUENCE</scope>
    <source>
        <strain evidence="2">JCM 19596</strain>
    </source>
</reference>
<reference evidence="2" key="1">
    <citation type="journal article" date="2014" name="Int. J. Syst. Evol. Microbiol.">
        <title>Complete genome sequence of Corynebacterium casei LMG S-19264T (=DSM 44701T), isolated from a smear-ripened cheese.</title>
        <authorList>
            <consortium name="US DOE Joint Genome Institute (JGI-PGF)"/>
            <person name="Walter F."/>
            <person name="Albersmeier A."/>
            <person name="Kalinowski J."/>
            <person name="Ruckert C."/>
        </authorList>
    </citation>
    <scope>NUCLEOTIDE SEQUENCE</scope>
    <source>
        <strain evidence="2">JCM 19596</strain>
    </source>
</reference>
<sequence>MRYKPVPPAPDSPDVVSRARDSLPESVDPDVDCCARVMDAVGVDRGTAADWLVFLAALGLLDERDGTYAQSAAAVERGALADAFVERVYGARELVDVLDDDPRTVEDIASRASVLRDAERVARLLAWCQLLGLAERADGGYRVANERR</sequence>
<evidence type="ECO:0000313" key="3">
    <source>
        <dbReference type="Proteomes" id="UP000607197"/>
    </source>
</evidence>
<dbReference type="EMBL" id="BMPG01000001">
    <property type="protein sequence ID" value="GGL50589.1"/>
    <property type="molecule type" value="Genomic_DNA"/>
</dbReference>
<dbReference type="InterPro" id="IPR058821">
    <property type="entry name" value="Double_WHD-containing_halo"/>
</dbReference>
<evidence type="ECO:0000256" key="1">
    <source>
        <dbReference type="SAM" id="MobiDB-lite"/>
    </source>
</evidence>
<accession>A0A830F8U0</accession>
<protein>
    <submittedName>
        <fullName evidence="2">Uncharacterized protein</fullName>
    </submittedName>
</protein>
<keyword evidence="3" id="KW-1185">Reference proteome</keyword>
<dbReference type="InterPro" id="IPR036388">
    <property type="entry name" value="WH-like_DNA-bd_sf"/>
</dbReference>
<gene>
    <name evidence="2" type="ORF">GCM10009039_06000</name>
</gene>
<proteinExistence type="predicted"/>
<organism evidence="2 3">
    <name type="scientific">Halocalculus aciditolerans</name>
    <dbReference type="NCBI Taxonomy" id="1383812"/>
    <lineage>
        <taxon>Archaea</taxon>
        <taxon>Methanobacteriati</taxon>
        <taxon>Methanobacteriota</taxon>
        <taxon>Stenosarchaea group</taxon>
        <taxon>Halobacteria</taxon>
        <taxon>Halobacteriales</taxon>
        <taxon>Halobacteriaceae</taxon>
        <taxon>Halocalculus</taxon>
    </lineage>
</organism>
<feature type="compositionally biased region" description="Pro residues" evidence="1">
    <location>
        <begin position="1"/>
        <end position="11"/>
    </location>
</feature>
<dbReference type="Pfam" id="PF25947">
    <property type="entry name" value="WHD_halo_double"/>
    <property type="match status" value="1"/>
</dbReference>
<dbReference type="AlphaFoldDB" id="A0A830F8U0"/>
<dbReference type="Gene3D" id="1.10.10.10">
    <property type="entry name" value="Winged helix-like DNA-binding domain superfamily/Winged helix DNA-binding domain"/>
    <property type="match status" value="1"/>
</dbReference>
<name>A0A830F8U0_9EURY</name>
<feature type="region of interest" description="Disordered" evidence="1">
    <location>
        <begin position="1"/>
        <end position="27"/>
    </location>
</feature>